<dbReference type="Gene3D" id="3.30.700.20">
    <property type="entry name" value="Hypothetical protein ph0010, domain 1"/>
    <property type="match status" value="1"/>
</dbReference>
<evidence type="ECO:0000313" key="3">
    <source>
        <dbReference type="Proteomes" id="UP000009173"/>
    </source>
</evidence>
<protein>
    <submittedName>
        <fullName evidence="2">AMMECR1 domain protein</fullName>
    </submittedName>
</protein>
<dbReference type="AlphaFoldDB" id="A0A0H3A9A0"/>
<dbReference type="KEGG" id="dvl:Dvul_2231"/>
<sequence length="190" mass="20723">MKSFRLALSTEEKRFLGQLVQWAIRRTLAGEPVADGDVPRPPDGTLHAPLGAFVTLHRDGALRGCIGSIVGHEPLYLNVCRMARAAAFEDPRFSPVGAEEVDALHVEISVMGPVTPCPDPAHVEVGRHGLLIRRGGRTGLLLPQVAVEQGWDALTFLEHTCRKAGLEGGCWRVAGTELYWFEALVFTPPR</sequence>
<dbReference type="Pfam" id="PF01871">
    <property type="entry name" value="AMMECR1"/>
    <property type="match status" value="1"/>
</dbReference>
<dbReference type="InterPro" id="IPR027485">
    <property type="entry name" value="AMMECR1_N"/>
</dbReference>
<dbReference type="Proteomes" id="UP000009173">
    <property type="component" value="Chromosome"/>
</dbReference>
<dbReference type="PANTHER" id="PTHR13016:SF0">
    <property type="entry name" value="AMME SYNDROME CANDIDATE GENE 1 PROTEIN"/>
    <property type="match status" value="1"/>
</dbReference>
<dbReference type="NCBIfam" id="TIGR04335">
    <property type="entry name" value="AmmeMemoSam_A"/>
    <property type="match status" value="1"/>
</dbReference>
<gene>
    <name evidence="2" type="ordered locus">Dvul_2231</name>
</gene>
<feature type="domain" description="AMMECR1" evidence="1">
    <location>
        <begin position="11"/>
        <end position="190"/>
    </location>
</feature>
<dbReference type="InterPro" id="IPR027623">
    <property type="entry name" value="AmmeMemoSam_A"/>
</dbReference>
<reference evidence="3" key="1">
    <citation type="journal article" date="2009" name="Environ. Microbiol.">
        <title>Contribution of mobile genetic elements to Desulfovibrio vulgaris genome plasticity.</title>
        <authorList>
            <person name="Walker C.B."/>
            <person name="Stolyar S."/>
            <person name="Chivian D."/>
            <person name="Pinel N."/>
            <person name="Gabster J.A."/>
            <person name="Dehal P.S."/>
            <person name="He Z."/>
            <person name="Yang Z.K."/>
            <person name="Yen H.C."/>
            <person name="Zhou J."/>
            <person name="Wall J.D."/>
            <person name="Hazen T.C."/>
            <person name="Arkin A.P."/>
            <person name="Stahl D.A."/>
        </authorList>
    </citation>
    <scope>NUCLEOTIDE SEQUENCE [LARGE SCALE GENOMIC DNA]</scope>
    <source>
        <strain evidence="3">DP4</strain>
    </source>
</reference>
<dbReference type="InterPro" id="IPR036071">
    <property type="entry name" value="AMMECR1_dom_sf"/>
</dbReference>
<dbReference type="InterPro" id="IPR023473">
    <property type="entry name" value="AMMECR1"/>
</dbReference>
<dbReference type="PANTHER" id="PTHR13016">
    <property type="entry name" value="AMMECR1 HOMOLOG"/>
    <property type="match status" value="1"/>
</dbReference>
<name>A0A0H3A9A0_NITV4</name>
<accession>A0A0H3A9A0</accession>
<dbReference type="EMBL" id="CP000527">
    <property type="protein sequence ID" value="ABM29247.1"/>
    <property type="molecule type" value="Genomic_DNA"/>
</dbReference>
<organism evidence="2 3">
    <name type="scientific">Nitratidesulfovibrio vulgaris (strain DP4)</name>
    <name type="common">Desulfovibrio vulgaris</name>
    <dbReference type="NCBI Taxonomy" id="391774"/>
    <lineage>
        <taxon>Bacteria</taxon>
        <taxon>Pseudomonadati</taxon>
        <taxon>Thermodesulfobacteriota</taxon>
        <taxon>Desulfovibrionia</taxon>
        <taxon>Desulfovibrionales</taxon>
        <taxon>Desulfovibrionaceae</taxon>
        <taxon>Nitratidesulfovibrio</taxon>
    </lineage>
</organism>
<dbReference type="SMR" id="A0A0H3A9A0"/>
<dbReference type="HOGENOM" id="CLU_095686_1_1_7"/>
<dbReference type="NCBIfam" id="TIGR00296">
    <property type="entry name" value="TIGR00296 family protein"/>
    <property type="match status" value="1"/>
</dbReference>
<dbReference type="Gene3D" id="3.30.1490.150">
    <property type="entry name" value="Hypothetical protein ph0010, domain 2"/>
    <property type="match status" value="1"/>
</dbReference>
<dbReference type="RefSeq" id="WP_010938040.1">
    <property type="nucleotide sequence ID" value="NC_008751.1"/>
</dbReference>
<dbReference type="InterPro" id="IPR002733">
    <property type="entry name" value="AMMECR1_domain"/>
</dbReference>
<evidence type="ECO:0000313" key="2">
    <source>
        <dbReference type="EMBL" id="ABM29247.1"/>
    </source>
</evidence>
<dbReference type="SUPFAM" id="SSF143447">
    <property type="entry name" value="AMMECR1-like"/>
    <property type="match status" value="1"/>
</dbReference>
<dbReference type="PROSITE" id="PS51112">
    <property type="entry name" value="AMMECR1"/>
    <property type="match status" value="1"/>
</dbReference>
<proteinExistence type="predicted"/>
<evidence type="ECO:0000259" key="1">
    <source>
        <dbReference type="PROSITE" id="PS51112"/>
    </source>
</evidence>